<evidence type="ECO:0000256" key="1">
    <source>
        <dbReference type="ARBA" id="ARBA00005531"/>
    </source>
</evidence>
<dbReference type="InterPro" id="IPR001099">
    <property type="entry name" value="Chalcone/stilbene_synt_N"/>
</dbReference>
<sequence length="373" mass="40564">MSFYYNGFGTQTPKVSISQTDSATLAAEFCSPTEAQSRLLPILYRRTTVQRRHSVLLEPSGSHNGGAADPINQTFYTLAHDRHDRGPTTATRMQAYERYVSELGVSASRKAIVASGMELDSITHLITVSCTGFSAPGLDIALVRELGLSPDIARTHIGFMGCHGAMNAIRVANAFVEADPNHRVLSCAVELCSLHHQYGWHPERIVSNALFADGAAAFVASKNRQPDSTPQLEHVASGSFVVPGTESMMSWRISDHGYEMTLSPRVPEIIRESLPDWLSPWLEKQGYGLSDIGGWAVHPGGPRILDATAAALQLKQEDLSASRDVLKQYGNMSSPTVLFVLKQLQRKQIAGPYVMLGYGPGLTIEAALLRSSD</sequence>
<dbReference type="EC" id="2.3.1.-" evidence="6"/>
<feature type="active site" description="Acyl-thioester intermediate" evidence="3">
    <location>
        <position position="162"/>
    </location>
</feature>
<comment type="similarity">
    <text evidence="1">Belongs to the thiolase-like superfamily. Chalcone/stilbene synthases family.</text>
</comment>
<dbReference type="InterPro" id="IPR016039">
    <property type="entry name" value="Thiolase-like"/>
</dbReference>
<dbReference type="SUPFAM" id="SSF53901">
    <property type="entry name" value="Thiolase-like"/>
    <property type="match status" value="1"/>
</dbReference>
<dbReference type="InterPro" id="IPR012328">
    <property type="entry name" value="Chalcone/stilbene_synt_C"/>
</dbReference>
<proteinExistence type="inferred from homology"/>
<dbReference type="OrthoDB" id="9786288at2"/>
<dbReference type="GO" id="GO:0030639">
    <property type="term" value="P:polyketide biosynthetic process"/>
    <property type="evidence" value="ECO:0007669"/>
    <property type="project" value="TreeGrafter"/>
</dbReference>
<dbReference type="PANTHER" id="PTHR11877">
    <property type="entry name" value="HYDROXYMETHYLGLUTARYL-COA SYNTHASE"/>
    <property type="match status" value="1"/>
</dbReference>
<dbReference type="Pfam" id="PF02797">
    <property type="entry name" value="Chal_sti_synt_C"/>
    <property type="match status" value="1"/>
</dbReference>
<dbReference type="CDD" id="cd00831">
    <property type="entry name" value="CHS_like"/>
    <property type="match status" value="1"/>
</dbReference>
<evidence type="ECO:0000259" key="4">
    <source>
        <dbReference type="Pfam" id="PF00195"/>
    </source>
</evidence>
<feature type="domain" description="Chalcone/stilbene synthase C-terminal" evidence="5">
    <location>
        <begin position="240"/>
        <end position="371"/>
    </location>
</feature>
<reference evidence="6 7" key="1">
    <citation type="submission" date="2019-02" db="EMBL/GenBank/DDBJ databases">
        <title>Deep-cultivation of Planctomycetes and their phenomic and genomic characterization uncovers novel biology.</title>
        <authorList>
            <person name="Wiegand S."/>
            <person name="Jogler M."/>
            <person name="Boedeker C."/>
            <person name="Pinto D."/>
            <person name="Vollmers J."/>
            <person name="Rivas-Marin E."/>
            <person name="Kohn T."/>
            <person name="Peeters S.H."/>
            <person name="Heuer A."/>
            <person name="Rast P."/>
            <person name="Oberbeckmann S."/>
            <person name="Bunk B."/>
            <person name="Jeske O."/>
            <person name="Meyerdierks A."/>
            <person name="Storesund J.E."/>
            <person name="Kallscheuer N."/>
            <person name="Luecker S."/>
            <person name="Lage O.M."/>
            <person name="Pohl T."/>
            <person name="Merkel B.J."/>
            <person name="Hornburger P."/>
            <person name="Mueller R.-W."/>
            <person name="Bruemmer F."/>
            <person name="Labrenz M."/>
            <person name="Spormann A.M."/>
            <person name="Op Den Camp H."/>
            <person name="Overmann J."/>
            <person name="Amann R."/>
            <person name="Jetten M.S.M."/>
            <person name="Mascher T."/>
            <person name="Medema M.H."/>
            <person name="Devos D.P."/>
            <person name="Kaster A.-K."/>
            <person name="Ovreas L."/>
            <person name="Rohde M."/>
            <person name="Galperin M.Y."/>
            <person name="Jogler C."/>
        </authorList>
    </citation>
    <scope>NUCLEOTIDE SEQUENCE [LARGE SCALE GENOMIC DNA]</scope>
    <source>
        <strain evidence="6 7">Poly41</strain>
    </source>
</reference>
<dbReference type="EMBL" id="SJPV01000017">
    <property type="protein sequence ID" value="TWU31381.1"/>
    <property type="molecule type" value="Genomic_DNA"/>
</dbReference>
<name>A0A5C6D6Q5_9BACT</name>
<feature type="domain" description="Chalcone/stilbene synthase N-terminal" evidence="4">
    <location>
        <begin position="86"/>
        <end position="219"/>
    </location>
</feature>
<accession>A0A5C6D6Q5</accession>
<evidence type="ECO:0000313" key="6">
    <source>
        <dbReference type="EMBL" id="TWU31381.1"/>
    </source>
</evidence>
<evidence type="ECO:0000256" key="3">
    <source>
        <dbReference type="PIRSR" id="PIRSR000451-1"/>
    </source>
</evidence>
<dbReference type="PANTHER" id="PTHR11877:SF46">
    <property type="entry name" value="TYPE III POLYKETIDE SYNTHASE A"/>
    <property type="match status" value="1"/>
</dbReference>
<keyword evidence="7" id="KW-1185">Reference proteome</keyword>
<dbReference type="RefSeq" id="WP_146530964.1">
    <property type="nucleotide sequence ID" value="NZ_SJPV01000017.1"/>
</dbReference>
<evidence type="ECO:0000313" key="7">
    <source>
        <dbReference type="Proteomes" id="UP000319143"/>
    </source>
</evidence>
<keyword evidence="2 6" id="KW-0808">Transferase</keyword>
<keyword evidence="6" id="KW-0012">Acyltransferase</keyword>
<comment type="caution">
    <text evidence="6">The sequence shown here is derived from an EMBL/GenBank/DDBJ whole genome shotgun (WGS) entry which is preliminary data.</text>
</comment>
<dbReference type="Proteomes" id="UP000319143">
    <property type="component" value="Unassembled WGS sequence"/>
</dbReference>
<dbReference type="InterPro" id="IPR011141">
    <property type="entry name" value="Polyketide_synthase_type-III"/>
</dbReference>
<organism evidence="6 7">
    <name type="scientific">Novipirellula artificiosorum</name>
    <dbReference type="NCBI Taxonomy" id="2528016"/>
    <lineage>
        <taxon>Bacteria</taxon>
        <taxon>Pseudomonadati</taxon>
        <taxon>Planctomycetota</taxon>
        <taxon>Planctomycetia</taxon>
        <taxon>Pirellulales</taxon>
        <taxon>Pirellulaceae</taxon>
        <taxon>Novipirellula</taxon>
    </lineage>
</organism>
<dbReference type="Gene3D" id="3.40.47.10">
    <property type="match status" value="2"/>
</dbReference>
<protein>
    <submittedName>
        <fullName evidence="6">Alpha-pyrone synthesis polyketide synthase-like Pks18</fullName>
        <ecNumber evidence="6">2.3.1.-</ecNumber>
    </submittedName>
</protein>
<dbReference type="GO" id="GO:0016747">
    <property type="term" value="F:acyltransferase activity, transferring groups other than amino-acyl groups"/>
    <property type="evidence" value="ECO:0007669"/>
    <property type="project" value="InterPro"/>
</dbReference>
<dbReference type="PIRSF" id="PIRSF000451">
    <property type="entry name" value="PKS_III"/>
    <property type="match status" value="1"/>
</dbReference>
<gene>
    <name evidence="6" type="ORF">Poly41_62500</name>
</gene>
<evidence type="ECO:0000256" key="2">
    <source>
        <dbReference type="ARBA" id="ARBA00022679"/>
    </source>
</evidence>
<dbReference type="AlphaFoldDB" id="A0A5C6D6Q5"/>
<evidence type="ECO:0000259" key="5">
    <source>
        <dbReference type="Pfam" id="PF02797"/>
    </source>
</evidence>
<dbReference type="Pfam" id="PF00195">
    <property type="entry name" value="Chal_sti_synt_N"/>
    <property type="match status" value="1"/>
</dbReference>